<evidence type="ECO:0000256" key="7">
    <source>
        <dbReference type="PIRSR" id="PIRSR601548-8"/>
    </source>
</evidence>
<dbReference type="GO" id="GO:0008241">
    <property type="term" value="F:peptidyl-dipeptidase activity"/>
    <property type="evidence" value="ECO:0007669"/>
    <property type="project" value="InterPro"/>
</dbReference>
<evidence type="ECO:0000256" key="6">
    <source>
        <dbReference type="PIRSR" id="PIRSR601548-4"/>
    </source>
</evidence>
<feature type="binding site" evidence="5">
    <location>
        <position position="196"/>
    </location>
    <ligand>
        <name>Zn(2+)</name>
        <dbReference type="ChEBI" id="CHEBI:29105"/>
        <label>1</label>
        <note>catalytic</note>
    </ligand>
</feature>
<keyword evidence="4 10" id="KW-0325">Glycoprotein</keyword>
<comment type="caution">
    <text evidence="9">Lacks conserved residue(s) required for the propagation of feature annotation.</text>
</comment>
<dbReference type="GO" id="GO:0005886">
    <property type="term" value="C:plasma membrane"/>
    <property type="evidence" value="ECO:0007669"/>
    <property type="project" value="TreeGrafter"/>
</dbReference>
<dbReference type="InterPro" id="IPR001548">
    <property type="entry name" value="Peptidase_M2"/>
</dbReference>
<evidence type="ECO:0000256" key="3">
    <source>
        <dbReference type="ARBA" id="ARBA00023157"/>
    </source>
</evidence>
<dbReference type="Proteomes" id="UP000728032">
    <property type="component" value="Unassembled WGS sequence"/>
</dbReference>
<evidence type="ECO:0000313" key="12">
    <source>
        <dbReference type="Proteomes" id="UP000728032"/>
    </source>
</evidence>
<keyword evidence="10" id="KW-0482">Metalloprotease</keyword>
<dbReference type="SUPFAM" id="SSF55486">
    <property type="entry name" value="Metalloproteases ('zincins'), catalytic domain"/>
    <property type="match status" value="1"/>
</dbReference>
<organism evidence="11">
    <name type="scientific">Oppiella nova</name>
    <dbReference type="NCBI Taxonomy" id="334625"/>
    <lineage>
        <taxon>Eukaryota</taxon>
        <taxon>Metazoa</taxon>
        <taxon>Ecdysozoa</taxon>
        <taxon>Arthropoda</taxon>
        <taxon>Chelicerata</taxon>
        <taxon>Arachnida</taxon>
        <taxon>Acari</taxon>
        <taxon>Acariformes</taxon>
        <taxon>Sarcoptiformes</taxon>
        <taxon>Oribatida</taxon>
        <taxon>Brachypylina</taxon>
        <taxon>Oppioidea</taxon>
        <taxon>Oppiidae</taxon>
        <taxon>Oppiella</taxon>
    </lineage>
</organism>
<feature type="binding site" evidence="5">
    <location>
        <position position="200"/>
    </location>
    <ligand>
        <name>Zn(2+)</name>
        <dbReference type="ChEBI" id="CHEBI:29105"/>
        <label>1</label>
        <note>catalytic</note>
    </ligand>
</feature>
<accession>A0A7R9LBB4</accession>
<feature type="disulfide bond" evidence="6">
    <location>
        <begin position="163"/>
        <end position="183"/>
    </location>
</feature>
<dbReference type="PROSITE" id="PS52011">
    <property type="entry name" value="PEPTIDASE_M2"/>
    <property type="match status" value="1"/>
</dbReference>
<evidence type="ECO:0000256" key="10">
    <source>
        <dbReference type="RuleBase" id="RU361144"/>
    </source>
</evidence>
<comment type="cofactor">
    <cofactor evidence="10">
        <name>Zn(2+)</name>
        <dbReference type="ChEBI" id="CHEBI:29105"/>
    </cofactor>
    <text evidence="10">Binds 1 zinc ion per subunit.</text>
</comment>
<evidence type="ECO:0000256" key="2">
    <source>
        <dbReference type="ARBA" id="ARBA00022729"/>
    </source>
</evidence>
<proteinExistence type="inferred from homology"/>
<dbReference type="EMBL" id="OC915077">
    <property type="protein sequence ID" value="CAD7638514.1"/>
    <property type="molecule type" value="Genomic_DNA"/>
</dbReference>
<dbReference type="OrthoDB" id="10029630at2759"/>
<protein>
    <recommendedName>
        <fullName evidence="10">Angiotensin-converting enzyme</fullName>
        <ecNumber evidence="10">3.4.-.-</ecNumber>
    </recommendedName>
</protein>
<evidence type="ECO:0000256" key="9">
    <source>
        <dbReference type="PROSITE-ProRule" id="PRU01355"/>
    </source>
</evidence>
<comment type="similarity">
    <text evidence="1 9 10">Belongs to the peptidase M2 family.</text>
</comment>
<dbReference type="GO" id="GO:0004180">
    <property type="term" value="F:carboxypeptidase activity"/>
    <property type="evidence" value="ECO:0007669"/>
    <property type="project" value="UniProtKB-KW"/>
</dbReference>
<keyword evidence="10" id="KW-0645">Protease</keyword>
<evidence type="ECO:0000313" key="11">
    <source>
        <dbReference type="EMBL" id="CAD7638514.1"/>
    </source>
</evidence>
<evidence type="ECO:0000256" key="5">
    <source>
        <dbReference type="PIRSR" id="PIRSR601548-3"/>
    </source>
</evidence>
<evidence type="ECO:0000256" key="4">
    <source>
        <dbReference type="ARBA" id="ARBA00023180"/>
    </source>
</evidence>
<dbReference type="AlphaFoldDB" id="A0A7R9LBB4"/>
<feature type="binding site" evidence="7">
    <location>
        <position position="196"/>
    </location>
    <ligand>
        <name>Zn(2+)</name>
        <dbReference type="ChEBI" id="CHEBI:29105"/>
        <label>2</label>
        <note>catalytic</note>
    </ligand>
</feature>
<feature type="binding site" evidence="7">
    <location>
        <position position="200"/>
    </location>
    <ligand>
        <name>Zn(2+)</name>
        <dbReference type="ChEBI" id="CHEBI:29105"/>
        <label>2</label>
        <note>catalytic</note>
    </ligand>
</feature>
<dbReference type="Pfam" id="PF01401">
    <property type="entry name" value="Peptidase_M2"/>
    <property type="match status" value="1"/>
</dbReference>
<keyword evidence="10" id="KW-0121">Carboxypeptidase</keyword>
<feature type="binding site" evidence="5">
    <location>
        <position position="224"/>
    </location>
    <ligand>
        <name>Zn(2+)</name>
        <dbReference type="ChEBI" id="CHEBI:29105"/>
        <label>1</label>
        <note>catalytic</note>
    </ligand>
</feature>
<reference evidence="11" key="1">
    <citation type="submission" date="2020-11" db="EMBL/GenBank/DDBJ databases">
        <authorList>
            <person name="Tran Van P."/>
        </authorList>
    </citation>
    <scope>NUCLEOTIDE SEQUENCE</scope>
</reference>
<evidence type="ECO:0000256" key="8">
    <source>
        <dbReference type="PIRSR" id="PIRSR601548-9"/>
    </source>
</evidence>
<gene>
    <name evidence="11" type="ORF">ONB1V03_LOCUS1439</name>
</gene>
<name>A0A7R9LBB4_9ACAR</name>
<keyword evidence="3 6" id="KW-1015">Disulfide bond</keyword>
<keyword evidence="12" id="KW-1185">Reference proteome</keyword>
<keyword evidence="5 10" id="KW-0479">Metal-binding</keyword>
<dbReference type="EC" id="3.4.-.-" evidence="10"/>
<feature type="binding site" evidence="7">
    <location>
        <position position="224"/>
    </location>
    <ligand>
        <name>Zn(2+)</name>
        <dbReference type="ChEBI" id="CHEBI:29105"/>
        <label>2</label>
        <note>catalytic</note>
    </ligand>
</feature>
<dbReference type="GO" id="GO:0046872">
    <property type="term" value="F:metal ion binding"/>
    <property type="evidence" value="ECO:0007669"/>
    <property type="project" value="UniProtKB-KW"/>
</dbReference>
<keyword evidence="10" id="KW-0378">Hydrolase</keyword>
<dbReference type="GO" id="GO:0006508">
    <property type="term" value="P:proteolysis"/>
    <property type="evidence" value="ECO:0007669"/>
    <property type="project" value="UniProtKB-KW"/>
</dbReference>
<dbReference type="PANTHER" id="PTHR10514">
    <property type="entry name" value="ANGIOTENSIN-CONVERTING ENZYME"/>
    <property type="match status" value="1"/>
</dbReference>
<keyword evidence="5 10" id="KW-0862">Zinc</keyword>
<feature type="active site" description="Proton acceptor 2" evidence="8">
    <location>
        <position position="197"/>
    </location>
</feature>
<evidence type="ECO:0000256" key="1">
    <source>
        <dbReference type="ARBA" id="ARBA00008139"/>
    </source>
</evidence>
<keyword evidence="2" id="KW-0732">Signal</keyword>
<sequence length="246" mass="27871">METTYSTARVCVKGKCDLELDPDLDKIMADSKDPTELEEAWVNWRDASGKKMRNDFIEYYTLGNKAATLNKLPDTNGTIPAHLLGNMWAQQWSNIMNTVPGVDPYPDVTTIDVTAELVKQGYDAKKMFDLSDKFFGDLGLDKMTQTFWDKSVIEKKPNVEMVCHASAWDFYATAGDDFRIKQCTNINMEDLITIHHEMGHIEYFMQYKTQPVIYRDGANAGFHEAIGDLLALSVSTPAHLQKIPEN</sequence>
<dbReference type="EMBL" id="CAJPVJ010000252">
    <property type="protein sequence ID" value="CAG2161838.1"/>
    <property type="molecule type" value="Genomic_DNA"/>
</dbReference>
<dbReference type="GO" id="GO:0008237">
    <property type="term" value="F:metallopeptidase activity"/>
    <property type="evidence" value="ECO:0007669"/>
    <property type="project" value="UniProtKB-KW"/>
</dbReference>
<dbReference type="PRINTS" id="PR00791">
    <property type="entry name" value="PEPDIPTASEA"/>
</dbReference>
<dbReference type="PANTHER" id="PTHR10514:SF27">
    <property type="entry name" value="ANGIOTENSIN-CONVERTING ENZYME"/>
    <property type="match status" value="1"/>
</dbReference>
<dbReference type="CDD" id="cd06461">
    <property type="entry name" value="M2_ACE"/>
    <property type="match status" value="1"/>
</dbReference>